<dbReference type="Pfam" id="PF24864">
    <property type="entry name" value="DUF7730"/>
    <property type="match status" value="1"/>
</dbReference>
<dbReference type="RefSeq" id="XP_060288231.1">
    <property type="nucleotide sequence ID" value="XM_060422355.1"/>
</dbReference>
<evidence type="ECO:0000313" key="5">
    <source>
        <dbReference type="Proteomes" id="UP001244011"/>
    </source>
</evidence>
<dbReference type="InterPro" id="IPR056632">
    <property type="entry name" value="DUF7730"/>
</dbReference>
<dbReference type="EMBL" id="MU838998">
    <property type="protein sequence ID" value="KAK1772018.1"/>
    <property type="molecule type" value="Genomic_DNA"/>
</dbReference>
<evidence type="ECO:0000256" key="2">
    <source>
        <dbReference type="SAM" id="Phobius"/>
    </source>
</evidence>
<dbReference type="Proteomes" id="UP001244011">
    <property type="component" value="Unassembled WGS sequence"/>
</dbReference>
<feature type="region of interest" description="Disordered" evidence="1">
    <location>
        <begin position="99"/>
        <end position="118"/>
    </location>
</feature>
<accession>A0AAJ0FR76</accession>
<keyword evidence="2" id="KW-1133">Transmembrane helix</keyword>
<proteinExistence type="predicted"/>
<sequence length="209" mass="23243">MDDLFQRACSHGQQPSQESADSATPQSISLLHGSDEESSPSEGLVFDMLPLTNGLNVDDQLDSTFFTKLPLEVRCHIYSYVLPAERRLWVRAAKRSSTAHQGHSGAPGRAGHSGDEPEPQRYLQHFPTATVALDTTYPARLGSCCSDTGNSFWKCVSLGRFPVHHDSLSLMRTCKQVYVYNIHLTSIFLFPHIFLNFPPLFSLLPLPDP</sequence>
<dbReference type="AlphaFoldDB" id="A0AAJ0FR76"/>
<evidence type="ECO:0000256" key="1">
    <source>
        <dbReference type="SAM" id="MobiDB-lite"/>
    </source>
</evidence>
<keyword evidence="5" id="KW-1185">Reference proteome</keyword>
<evidence type="ECO:0000313" key="4">
    <source>
        <dbReference type="EMBL" id="KAK1772018.1"/>
    </source>
</evidence>
<keyword evidence="2" id="KW-0812">Transmembrane</keyword>
<gene>
    <name evidence="4" type="ORF">QBC33DRAFT_173100</name>
</gene>
<feature type="region of interest" description="Disordered" evidence="1">
    <location>
        <begin position="1"/>
        <end position="43"/>
    </location>
</feature>
<feature type="compositionally biased region" description="Polar residues" evidence="1">
    <location>
        <begin position="11"/>
        <end position="29"/>
    </location>
</feature>
<evidence type="ECO:0000259" key="3">
    <source>
        <dbReference type="Pfam" id="PF24864"/>
    </source>
</evidence>
<comment type="caution">
    <text evidence="4">The sequence shown here is derived from an EMBL/GenBank/DDBJ whole genome shotgun (WGS) entry which is preliminary data.</text>
</comment>
<protein>
    <recommendedName>
        <fullName evidence="3">DUF7730 domain-containing protein</fullName>
    </recommendedName>
</protein>
<organism evidence="4 5">
    <name type="scientific">Phialemonium atrogriseum</name>
    <dbReference type="NCBI Taxonomy" id="1093897"/>
    <lineage>
        <taxon>Eukaryota</taxon>
        <taxon>Fungi</taxon>
        <taxon>Dikarya</taxon>
        <taxon>Ascomycota</taxon>
        <taxon>Pezizomycotina</taxon>
        <taxon>Sordariomycetes</taxon>
        <taxon>Sordariomycetidae</taxon>
        <taxon>Cephalothecales</taxon>
        <taxon>Cephalothecaceae</taxon>
        <taxon>Phialemonium</taxon>
    </lineage>
</organism>
<reference evidence="4" key="1">
    <citation type="submission" date="2023-06" db="EMBL/GenBank/DDBJ databases">
        <title>Genome-scale phylogeny and comparative genomics of the fungal order Sordariales.</title>
        <authorList>
            <consortium name="Lawrence Berkeley National Laboratory"/>
            <person name="Hensen N."/>
            <person name="Bonometti L."/>
            <person name="Westerberg I."/>
            <person name="Brannstrom I.O."/>
            <person name="Guillou S."/>
            <person name="Cros-Aarteil S."/>
            <person name="Calhoun S."/>
            <person name="Haridas S."/>
            <person name="Kuo A."/>
            <person name="Mondo S."/>
            <person name="Pangilinan J."/>
            <person name="Riley R."/>
            <person name="Labutti K."/>
            <person name="Andreopoulos B."/>
            <person name="Lipzen A."/>
            <person name="Chen C."/>
            <person name="Yanf M."/>
            <person name="Daum C."/>
            <person name="Ng V."/>
            <person name="Clum A."/>
            <person name="Steindorff A."/>
            <person name="Ohm R."/>
            <person name="Martin F."/>
            <person name="Silar P."/>
            <person name="Natvig D."/>
            <person name="Lalanne C."/>
            <person name="Gautier V."/>
            <person name="Ament-Velasquez S.L."/>
            <person name="Kruys A."/>
            <person name="Hutchinson M.I."/>
            <person name="Powell A.J."/>
            <person name="Barry K."/>
            <person name="Miller A.N."/>
            <person name="Grigoriev I.V."/>
            <person name="Debuchy R."/>
            <person name="Gladieux P."/>
            <person name="Thoren M.H."/>
            <person name="Johannesson H."/>
        </authorList>
    </citation>
    <scope>NUCLEOTIDE SEQUENCE</scope>
    <source>
        <strain evidence="4">8032-3</strain>
    </source>
</reference>
<keyword evidence="2" id="KW-0472">Membrane</keyword>
<feature type="transmembrane region" description="Helical" evidence="2">
    <location>
        <begin position="177"/>
        <end position="197"/>
    </location>
</feature>
<feature type="domain" description="DUF7730" evidence="3">
    <location>
        <begin position="59"/>
        <end position="183"/>
    </location>
</feature>
<name>A0AAJ0FR76_9PEZI</name>
<dbReference type="GeneID" id="85305542"/>